<dbReference type="AlphaFoldDB" id="A0AAN8DMY4"/>
<keyword evidence="3" id="KW-1185">Reference proteome</keyword>
<proteinExistence type="predicted"/>
<protein>
    <submittedName>
        <fullName evidence="2">Uncharacterized protein</fullName>
    </submittedName>
</protein>
<dbReference type="Proteomes" id="UP001331515">
    <property type="component" value="Unassembled WGS sequence"/>
</dbReference>
<sequence>MHEFSFLASTTSQHGRVFDCQMLRAPGDGTTPPKDSHCKKISLVRSRVHCLEVTGLVDGALRDATGSPDYRPDSCSSTKNMSVTHVASPGCPATQHSQELTTPKCY</sequence>
<dbReference type="EMBL" id="JAURVH010001520">
    <property type="protein sequence ID" value="KAK5924700.1"/>
    <property type="molecule type" value="Genomic_DNA"/>
</dbReference>
<accession>A0AAN8DMY4</accession>
<evidence type="ECO:0000313" key="2">
    <source>
        <dbReference type="EMBL" id="KAK5924700.1"/>
    </source>
</evidence>
<feature type="compositionally biased region" description="Polar residues" evidence="1">
    <location>
        <begin position="74"/>
        <end position="85"/>
    </location>
</feature>
<evidence type="ECO:0000256" key="1">
    <source>
        <dbReference type="SAM" id="MobiDB-lite"/>
    </source>
</evidence>
<evidence type="ECO:0000313" key="3">
    <source>
        <dbReference type="Proteomes" id="UP001331515"/>
    </source>
</evidence>
<gene>
    <name evidence="2" type="ORF">CgunFtcFv8_017290</name>
</gene>
<comment type="caution">
    <text evidence="2">The sequence shown here is derived from an EMBL/GenBank/DDBJ whole genome shotgun (WGS) entry which is preliminary data.</text>
</comment>
<feature type="region of interest" description="Disordered" evidence="1">
    <location>
        <begin position="61"/>
        <end position="106"/>
    </location>
</feature>
<reference evidence="2 3" key="1">
    <citation type="journal article" date="2023" name="Mol. Biol. Evol.">
        <title>Genomics of Secondarily Temperate Adaptation in the Only Non-Antarctic Icefish.</title>
        <authorList>
            <person name="Rivera-Colon A.G."/>
            <person name="Rayamajhi N."/>
            <person name="Minhas B.F."/>
            <person name="Madrigal G."/>
            <person name="Bilyk K.T."/>
            <person name="Yoon V."/>
            <person name="Hune M."/>
            <person name="Gregory S."/>
            <person name="Cheng C.H.C."/>
            <person name="Catchen J.M."/>
        </authorList>
    </citation>
    <scope>NUCLEOTIDE SEQUENCE [LARGE SCALE GENOMIC DNA]</scope>
    <source>
        <tissue evidence="2">White muscle</tissue>
    </source>
</reference>
<name>A0AAN8DMY4_CHAGU</name>
<organism evidence="2 3">
    <name type="scientific">Champsocephalus gunnari</name>
    <name type="common">Mackerel icefish</name>
    <dbReference type="NCBI Taxonomy" id="52237"/>
    <lineage>
        <taxon>Eukaryota</taxon>
        <taxon>Metazoa</taxon>
        <taxon>Chordata</taxon>
        <taxon>Craniata</taxon>
        <taxon>Vertebrata</taxon>
        <taxon>Euteleostomi</taxon>
        <taxon>Actinopterygii</taxon>
        <taxon>Neopterygii</taxon>
        <taxon>Teleostei</taxon>
        <taxon>Neoteleostei</taxon>
        <taxon>Acanthomorphata</taxon>
        <taxon>Eupercaria</taxon>
        <taxon>Perciformes</taxon>
        <taxon>Notothenioidei</taxon>
        <taxon>Channichthyidae</taxon>
        <taxon>Champsocephalus</taxon>
    </lineage>
</organism>
<feature type="compositionally biased region" description="Polar residues" evidence="1">
    <location>
        <begin position="94"/>
        <end position="106"/>
    </location>
</feature>